<dbReference type="InterPro" id="IPR038765">
    <property type="entry name" value="Papain-like_cys_pep_sf"/>
</dbReference>
<comment type="caution">
    <text evidence="6">The sequence shown here is derived from an EMBL/GenBank/DDBJ whole genome shotgun (WGS) entry which is preliminary data.</text>
</comment>
<comment type="similarity">
    <text evidence="1">Belongs to the peptidase C48 family.</text>
</comment>
<evidence type="ECO:0000256" key="1">
    <source>
        <dbReference type="ARBA" id="ARBA00005234"/>
    </source>
</evidence>
<dbReference type="GO" id="GO:0019783">
    <property type="term" value="F:ubiquitin-like protein peptidase activity"/>
    <property type="evidence" value="ECO:0007669"/>
    <property type="project" value="UniProtKB-ARBA"/>
</dbReference>
<dbReference type="PROSITE" id="PS50600">
    <property type="entry name" value="ULP_PROTEASE"/>
    <property type="match status" value="1"/>
</dbReference>
<feature type="region of interest" description="Disordered" evidence="4">
    <location>
        <begin position="1"/>
        <end position="25"/>
    </location>
</feature>
<evidence type="ECO:0000313" key="6">
    <source>
        <dbReference type="EMBL" id="KAK4210941.1"/>
    </source>
</evidence>
<gene>
    <name evidence="6" type="ORF">QBC37DRAFT_22613</name>
</gene>
<organism evidence="6 7">
    <name type="scientific">Rhypophila decipiens</name>
    <dbReference type="NCBI Taxonomy" id="261697"/>
    <lineage>
        <taxon>Eukaryota</taxon>
        <taxon>Fungi</taxon>
        <taxon>Dikarya</taxon>
        <taxon>Ascomycota</taxon>
        <taxon>Pezizomycotina</taxon>
        <taxon>Sordariomycetes</taxon>
        <taxon>Sordariomycetidae</taxon>
        <taxon>Sordariales</taxon>
        <taxon>Naviculisporaceae</taxon>
        <taxon>Rhypophila</taxon>
    </lineage>
</organism>
<dbReference type="EMBL" id="MU858161">
    <property type="protein sequence ID" value="KAK4210941.1"/>
    <property type="molecule type" value="Genomic_DNA"/>
</dbReference>
<evidence type="ECO:0000256" key="4">
    <source>
        <dbReference type="SAM" id="MobiDB-lite"/>
    </source>
</evidence>
<reference evidence="6" key="2">
    <citation type="submission" date="2023-05" db="EMBL/GenBank/DDBJ databases">
        <authorList>
            <consortium name="Lawrence Berkeley National Laboratory"/>
            <person name="Steindorff A."/>
            <person name="Hensen N."/>
            <person name="Bonometti L."/>
            <person name="Westerberg I."/>
            <person name="Brannstrom I.O."/>
            <person name="Guillou S."/>
            <person name="Cros-Aarteil S."/>
            <person name="Calhoun S."/>
            <person name="Haridas S."/>
            <person name="Kuo A."/>
            <person name="Mondo S."/>
            <person name="Pangilinan J."/>
            <person name="Riley R."/>
            <person name="Labutti K."/>
            <person name="Andreopoulos B."/>
            <person name="Lipzen A."/>
            <person name="Chen C."/>
            <person name="Yanf M."/>
            <person name="Daum C."/>
            <person name="Ng V."/>
            <person name="Clum A."/>
            <person name="Ohm R."/>
            <person name="Martin F."/>
            <person name="Silar P."/>
            <person name="Natvig D."/>
            <person name="Lalanne C."/>
            <person name="Gautier V."/>
            <person name="Ament-Velasquez S.L."/>
            <person name="Kruys A."/>
            <person name="Hutchinson M.I."/>
            <person name="Powell A.J."/>
            <person name="Barry K."/>
            <person name="Miller A.N."/>
            <person name="Grigoriev I.V."/>
            <person name="Debuchy R."/>
            <person name="Gladieux P."/>
            <person name="Thoren M.H."/>
            <person name="Johannesson H."/>
        </authorList>
    </citation>
    <scope>NUCLEOTIDE SEQUENCE</scope>
    <source>
        <strain evidence="6">PSN293</strain>
    </source>
</reference>
<feature type="region of interest" description="Disordered" evidence="4">
    <location>
        <begin position="373"/>
        <end position="460"/>
    </location>
</feature>
<accession>A0AAN6Y2D1</accession>
<evidence type="ECO:0000259" key="5">
    <source>
        <dbReference type="PROSITE" id="PS50600"/>
    </source>
</evidence>
<dbReference type="AlphaFoldDB" id="A0AAN6Y2D1"/>
<dbReference type="SUPFAM" id="SSF54001">
    <property type="entry name" value="Cysteine proteinases"/>
    <property type="match status" value="1"/>
</dbReference>
<dbReference type="GO" id="GO:0006508">
    <property type="term" value="P:proteolysis"/>
    <property type="evidence" value="ECO:0007669"/>
    <property type="project" value="UniProtKB-KW"/>
</dbReference>
<sequence length="460" mass="52461">MYRHECLTISEPQHNKKPSKMDLDTSSTLILPRTRSPRVVIQEKSLQPLMKADLLNDEVINGALRLLEAAAGDGVYVFDPMAPKQFMQKKMAELPDTKFIIPMNIKGIHWVLGIRRPREGIQVYDSLPGATKKVSIKDRFPDGIDNVAIQISSPLKQSGKIDCGVFTIFTAFYDALGFDLDHFQPPAPRGDGLPQPYDPDPKFWRRKLLLQLLKRRPDAKESDPGSCLVELDELEHPDDETYLLGQTTAVTRTRNIMHQAIKRAEAIDAEKYPEARKDVLARFRDAEELCKRHELRCHEAIRKINEKRKEEAALKRKRSDTLALEPLDGRKKKPLKDSMSPEVEHCRKAEAPLRRRRSNISVLNLIGLSNSMSPEVEHCGKGGVVDEEHSVQDDKEPRGPDDKTDTMSVMSKSTALSHSRPLFDALRNVESAFRQQRDRRRRKKKKEEKKKATVNIDDDS</sequence>
<protein>
    <recommendedName>
        <fullName evidence="5">Ubiquitin-like protease family profile domain-containing protein</fullName>
    </recommendedName>
</protein>
<keyword evidence="2" id="KW-0645">Protease</keyword>
<dbReference type="Pfam" id="PF02902">
    <property type="entry name" value="Peptidase_C48"/>
    <property type="match status" value="1"/>
</dbReference>
<dbReference type="Proteomes" id="UP001301769">
    <property type="component" value="Unassembled WGS sequence"/>
</dbReference>
<keyword evidence="3" id="KW-0378">Hydrolase</keyword>
<reference evidence="6" key="1">
    <citation type="journal article" date="2023" name="Mol. Phylogenet. Evol.">
        <title>Genome-scale phylogeny and comparative genomics of the fungal order Sordariales.</title>
        <authorList>
            <person name="Hensen N."/>
            <person name="Bonometti L."/>
            <person name="Westerberg I."/>
            <person name="Brannstrom I.O."/>
            <person name="Guillou S."/>
            <person name="Cros-Aarteil S."/>
            <person name="Calhoun S."/>
            <person name="Haridas S."/>
            <person name="Kuo A."/>
            <person name="Mondo S."/>
            <person name="Pangilinan J."/>
            <person name="Riley R."/>
            <person name="LaButti K."/>
            <person name="Andreopoulos B."/>
            <person name="Lipzen A."/>
            <person name="Chen C."/>
            <person name="Yan M."/>
            <person name="Daum C."/>
            <person name="Ng V."/>
            <person name="Clum A."/>
            <person name="Steindorff A."/>
            <person name="Ohm R.A."/>
            <person name="Martin F."/>
            <person name="Silar P."/>
            <person name="Natvig D.O."/>
            <person name="Lalanne C."/>
            <person name="Gautier V."/>
            <person name="Ament-Velasquez S.L."/>
            <person name="Kruys A."/>
            <person name="Hutchinson M.I."/>
            <person name="Powell A.J."/>
            <person name="Barry K."/>
            <person name="Miller A.N."/>
            <person name="Grigoriev I.V."/>
            <person name="Debuchy R."/>
            <person name="Gladieux P."/>
            <person name="Hiltunen Thoren M."/>
            <person name="Johannesson H."/>
        </authorList>
    </citation>
    <scope>NUCLEOTIDE SEQUENCE</scope>
    <source>
        <strain evidence="6">PSN293</strain>
    </source>
</reference>
<dbReference type="GO" id="GO:0008234">
    <property type="term" value="F:cysteine-type peptidase activity"/>
    <property type="evidence" value="ECO:0007669"/>
    <property type="project" value="InterPro"/>
</dbReference>
<dbReference type="InterPro" id="IPR003653">
    <property type="entry name" value="Peptidase_C48_C"/>
</dbReference>
<feature type="region of interest" description="Disordered" evidence="4">
    <location>
        <begin position="310"/>
        <end position="346"/>
    </location>
</feature>
<feature type="compositionally biased region" description="Polar residues" evidence="4">
    <location>
        <begin position="406"/>
        <end position="417"/>
    </location>
</feature>
<feature type="domain" description="Ubiquitin-like protease family profile" evidence="5">
    <location>
        <begin position="39"/>
        <end position="174"/>
    </location>
</feature>
<evidence type="ECO:0000313" key="7">
    <source>
        <dbReference type="Proteomes" id="UP001301769"/>
    </source>
</evidence>
<evidence type="ECO:0000256" key="2">
    <source>
        <dbReference type="ARBA" id="ARBA00022670"/>
    </source>
</evidence>
<name>A0AAN6Y2D1_9PEZI</name>
<dbReference type="Gene3D" id="3.40.395.10">
    <property type="entry name" value="Adenoviral Proteinase, Chain A"/>
    <property type="match status" value="1"/>
</dbReference>
<keyword evidence="7" id="KW-1185">Reference proteome</keyword>
<feature type="compositionally biased region" description="Basic residues" evidence="4">
    <location>
        <begin position="437"/>
        <end position="448"/>
    </location>
</feature>
<feature type="compositionally biased region" description="Basic and acidic residues" evidence="4">
    <location>
        <begin position="375"/>
        <end position="405"/>
    </location>
</feature>
<evidence type="ECO:0000256" key="3">
    <source>
        <dbReference type="ARBA" id="ARBA00022801"/>
    </source>
</evidence>
<proteinExistence type="inferred from homology"/>